<accession>A0A0E9TB69</accession>
<name>A0A0E9TB69_ANGAN</name>
<reference evidence="1" key="2">
    <citation type="journal article" date="2015" name="Fish Shellfish Immunol.">
        <title>Early steps in the European eel (Anguilla anguilla)-Vibrio vulnificus interaction in the gills: Role of the RtxA13 toxin.</title>
        <authorList>
            <person name="Callol A."/>
            <person name="Pajuelo D."/>
            <person name="Ebbesson L."/>
            <person name="Teles M."/>
            <person name="MacKenzie S."/>
            <person name="Amaro C."/>
        </authorList>
    </citation>
    <scope>NUCLEOTIDE SEQUENCE</scope>
</reference>
<proteinExistence type="predicted"/>
<dbReference type="EMBL" id="GBXM01058619">
    <property type="protein sequence ID" value="JAH49958.1"/>
    <property type="molecule type" value="Transcribed_RNA"/>
</dbReference>
<protein>
    <recommendedName>
        <fullName evidence="2">Carbohydrate kinase FGGY N-terminal domain-containing protein</fullName>
    </recommendedName>
</protein>
<dbReference type="AlphaFoldDB" id="A0A0E9TB69"/>
<organism evidence="1">
    <name type="scientific">Anguilla anguilla</name>
    <name type="common">European freshwater eel</name>
    <name type="synonym">Muraena anguilla</name>
    <dbReference type="NCBI Taxonomy" id="7936"/>
    <lineage>
        <taxon>Eukaryota</taxon>
        <taxon>Metazoa</taxon>
        <taxon>Chordata</taxon>
        <taxon>Craniata</taxon>
        <taxon>Vertebrata</taxon>
        <taxon>Euteleostomi</taxon>
        <taxon>Actinopterygii</taxon>
        <taxon>Neopterygii</taxon>
        <taxon>Teleostei</taxon>
        <taxon>Anguilliformes</taxon>
        <taxon>Anguillidae</taxon>
        <taxon>Anguilla</taxon>
    </lineage>
</organism>
<evidence type="ECO:0008006" key="2">
    <source>
        <dbReference type="Google" id="ProtNLM"/>
    </source>
</evidence>
<sequence>MGAQRNGFKRESYILSVDVGITSIRCHIYDKNAVIKDRAPKKVSLS</sequence>
<evidence type="ECO:0000313" key="1">
    <source>
        <dbReference type="EMBL" id="JAH49958.1"/>
    </source>
</evidence>
<reference evidence="1" key="1">
    <citation type="submission" date="2014-11" db="EMBL/GenBank/DDBJ databases">
        <authorList>
            <person name="Amaro Gonzalez C."/>
        </authorList>
    </citation>
    <scope>NUCLEOTIDE SEQUENCE</scope>
</reference>